<dbReference type="EMBL" id="BSNI01000002">
    <property type="protein sequence ID" value="GLQ17588.1"/>
    <property type="molecule type" value="Genomic_DNA"/>
</dbReference>
<evidence type="ECO:0000256" key="1">
    <source>
        <dbReference type="ARBA" id="ARBA00009986"/>
    </source>
</evidence>
<dbReference type="InterPro" id="IPR016162">
    <property type="entry name" value="Ald_DH_N"/>
</dbReference>
<evidence type="ECO:0000313" key="7">
    <source>
        <dbReference type="Proteomes" id="UP001161405"/>
    </source>
</evidence>
<dbReference type="Pfam" id="PF00171">
    <property type="entry name" value="Aldedh"/>
    <property type="match status" value="1"/>
</dbReference>
<reference evidence="6" key="1">
    <citation type="journal article" date="2014" name="Int. J. Syst. Evol. Microbiol.">
        <title>Complete genome of a new Firmicutes species belonging to the dominant human colonic microbiota ('Ruminococcus bicirculans') reveals two chromosomes and a selective capacity to utilize plant glucans.</title>
        <authorList>
            <consortium name="NISC Comparative Sequencing Program"/>
            <person name="Wegmann U."/>
            <person name="Louis P."/>
            <person name="Goesmann A."/>
            <person name="Henrissat B."/>
            <person name="Duncan S.H."/>
            <person name="Flint H.J."/>
        </authorList>
    </citation>
    <scope>NUCLEOTIDE SEQUENCE</scope>
    <source>
        <strain evidence="6">NBRC 107169</strain>
    </source>
</reference>
<dbReference type="PROSITE" id="PS00687">
    <property type="entry name" value="ALDEHYDE_DEHYDR_GLU"/>
    <property type="match status" value="1"/>
</dbReference>
<dbReference type="InterPro" id="IPR010102">
    <property type="entry name" value="Succ_semiAld_DH"/>
</dbReference>
<evidence type="ECO:0000256" key="2">
    <source>
        <dbReference type="ARBA" id="ARBA00023002"/>
    </source>
</evidence>
<evidence type="ECO:0000313" key="6">
    <source>
        <dbReference type="EMBL" id="GLQ17588.1"/>
    </source>
</evidence>
<feature type="domain" description="Aldehyde dehydrogenase" evidence="5">
    <location>
        <begin position="19"/>
        <end position="479"/>
    </location>
</feature>
<reference evidence="6" key="2">
    <citation type="submission" date="2023-01" db="EMBL/GenBank/DDBJ databases">
        <title>Draft genome sequence of Maritalea porphyrae strain NBRC 107169.</title>
        <authorList>
            <person name="Sun Q."/>
            <person name="Mori K."/>
        </authorList>
    </citation>
    <scope>NUCLEOTIDE SEQUENCE</scope>
    <source>
        <strain evidence="6">NBRC 107169</strain>
    </source>
</reference>
<keyword evidence="7" id="KW-1185">Reference proteome</keyword>
<comment type="caution">
    <text evidence="6">The sequence shown here is derived from an EMBL/GenBank/DDBJ whole genome shotgun (WGS) entry which is preliminary data.</text>
</comment>
<comment type="similarity">
    <text evidence="1 4">Belongs to the aldehyde dehydrogenase family.</text>
</comment>
<dbReference type="NCBIfam" id="TIGR01780">
    <property type="entry name" value="SSADH"/>
    <property type="match status" value="1"/>
</dbReference>
<evidence type="ECO:0000259" key="5">
    <source>
        <dbReference type="Pfam" id="PF00171"/>
    </source>
</evidence>
<accession>A0ABQ5USQ4</accession>
<dbReference type="PROSITE" id="PS00070">
    <property type="entry name" value="ALDEHYDE_DEHYDR_CYS"/>
    <property type="match status" value="1"/>
</dbReference>
<dbReference type="InterPro" id="IPR029510">
    <property type="entry name" value="Ald_DH_CS_GLU"/>
</dbReference>
<proteinExistence type="inferred from homology"/>
<dbReference type="InterPro" id="IPR016160">
    <property type="entry name" value="Ald_DH_CS_CYS"/>
</dbReference>
<keyword evidence="2 4" id="KW-0560">Oxidoreductase</keyword>
<feature type="active site" evidence="3">
    <location>
        <position position="256"/>
    </location>
</feature>
<dbReference type="Proteomes" id="UP001161405">
    <property type="component" value="Unassembled WGS sequence"/>
</dbReference>
<dbReference type="InterPro" id="IPR015590">
    <property type="entry name" value="Aldehyde_DH_dom"/>
</dbReference>
<dbReference type="Gene3D" id="3.40.605.10">
    <property type="entry name" value="Aldehyde Dehydrogenase, Chain A, domain 1"/>
    <property type="match status" value="1"/>
</dbReference>
<dbReference type="Gene3D" id="3.40.309.10">
    <property type="entry name" value="Aldehyde Dehydrogenase, Chain A, domain 2"/>
    <property type="match status" value="1"/>
</dbReference>
<evidence type="ECO:0000256" key="4">
    <source>
        <dbReference type="RuleBase" id="RU003345"/>
    </source>
</evidence>
<gene>
    <name evidence="6" type="primary">davD</name>
    <name evidence="6" type="ORF">GCM10007879_18370</name>
</gene>
<protein>
    <submittedName>
        <fullName evidence="6">Glutarate-semialdehyde dehydrogenase DavD</fullName>
    </submittedName>
</protein>
<organism evidence="6 7">
    <name type="scientific">Maritalea porphyrae</name>
    <dbReference type="NCBI Taxonomy" id="880732"/>
    <lineage>
        <taxon>Bacteria</taxon>
        <taxon>Pseudomonadati</taxon>
        <taxon>Pseudomonadota</taxon>
        <taxon>Alphaproteobacteria</taxon>
        <taxon>Hyphomicrobiales</taxon>
        <taxon>Devosiaceae</taxon>
        <taxon>Maritalea</taxon>
    </lineage>
</organism>
<dbReference type="InterPro" id="IPR050740">
    <property type="entry name" value="Aldehyde_DH_Superfamily"/>
</dbReference>
<dbReference type="InterPro" id="IPR016163">
    <property type="entry name" value="Ald_DH_C"/>
</dbReference>
<dbReference type="RefSeq" id="WP_284363851.1">
    <property type="nucleotide sequence ID" value="NZ_BSNI01000002.1"/>
</dbReference>
<dbReference type="PANTHER" id="PTHR43353:SF5">
    <property type="entry name" value="SUCCINATE-SEMIALDEHYDE DEHYDROGENASE, MITOCHONDRIAL"/>
    <property type="match status" value="1"/>
</dbReference>
<dbReference type="PANTHER" id="PTHR43353">
    <property type="entry name" value="SUCCINATE-SEMIALDEHYDE DEHYDROGENASE, MITOCHONDRIAL"/>
    <property type="match status" value="1"/>
</dbReference>
<evidence type="ECO:0000256" key="3">
    <source>
        <dbReference type="PROSITE-ProRule" id="PRU10007"/>
    </source>
</evidence>
<dbReference type="SUPFAM" id="SSF53720">
    <property type="entry name" value="ALDH-like"/>
    <property type="match status" value="1"/>
</dbReference>
<name>A0ABQ5USQ4_9HYPH</name>
<dbReference type="CDD" id="cd07103">
    <property type="entry name" value="ALDH_F5_SSADH_GabD"/>
    <property type="match status" value="1"/>
</dbReference>
<dbReference type="InterPro" id="IPR016161">
    <property type="entry name" value="Ald_DH/histidinol_DH"/>
</dbReference>
<sequence length="486" mass="51415">MLDIASKFKMSDAYIDGQWVKGSSGKSFAVSNPANGAHLANVADATADDALAAVAAAKAAFKPWAAKTAKQRCDILRRWNDLILENVEQLGALLSTEQGKPLAEAKGEIVYGASYIDWFAEEARRAYGDIIPPARPNTQIVVMKQPVGVVAAITPWNFPNAMIARKVAPALAAGCTIVIKPAPETPLSALALAVLAEEAGIPKGVLNILPTTHTTEVGDVLTKHEDIAKVSFTGSTNVGRLIMRNGADTVKKLSLELGGNAPFIVFDDANLDDAVEGALNSKFRNSGQTCVCANRIYVQAGIYDAFAEAFAKRVGDLKVGDAFDDGVTQGPLINANALKKVEELVGDAVQKGATAATGGKPHELGGLYYAPTVLRDVPLNARVLKEEIFGPVAPLIKFETEEEVIDLANDSEFGLAGYFFARDIGRVWRVAEALECGIVGVNEGITSAVEAPFGGVKQSGLGREGSHYGLDDYLEVKYVLMGGLGK</sequence>